<comment type="similarity">
    <text evidence="1">Belongs to the aldehyde dehydrogenase family.</text>
</comment>
<evidence type="ECO:0000256" key="1">
    <source>
        <dbReference type="ARBA" id="ARBA00009986"/>
    </source>
</evidence>
<dbReference type="EMBL" id="PDLL01000004">
    <property type="protein sequence ID" value="PYY72471.1"/>
    <property type="molecule type" value="Genomic_DNA"/>
</dbReference>
<dbReference type="Pfam" id="PF00171">
    <property type="entry name" value="Aldedh"/>
    <property type="match status" value="1"/>
</dbReference>
<reference evidence="4 5" key="1">
    <citation type="journal article" date="2018" name="Appl. Microbiol. Biotechnol.">
        <title>Characterization of the caprolactam degradation pathway in Pseudomonas jessenii using mass spectrometry-based proteomics.</title>
        <authorList>
            <person name="Otzen M."/>
            <person name="Palacio C."/>
            <person name="Janssen D.B."/>
        </authorList>
    </citation>
    <scope>NUCLEOTIDE SEQUENCE [LARGE SCALE GENOMIC DNA]</scope>
    <source>
        <strain evidence="4 5">GO3</strain>
    </source>
</reference>
<dbReference type="FunFam" id="3.40.605.10:FF:000007">
    <property type="entry name" value="NAD/NADP-dependent betaine aldehyde dehydrogenase"/>
    <property type="match status" value="1"/>
</dbReference>
<dbReference type="InterPro" id="IPR015590">
    <property type="entry name" value="Aldehyde_DH_dom"/>
</dbReference>
<evidence type="ECO:0000256" key="2">
    <source>
        <dbReference type="ARBA" id="ARBA00023002"/>
    </source>
</evidence>
<gene>
    <name evidence="4" type="ORF">CRX42_01090</name>
</gene>
<organism evidence="4 5">
    <name type="scientific">Pseudomonas jessenii</name>
    <dbReference type="NCBI Taxonomy" id="77298"/>
    <lineage>
        <taxon>Bacteria</taxon>
        <taxon>Pseudomonadati</taxon>
        <taxon>Pseudomonadota</taxon>
        <taxon>Gammaproteobacteria</taxon>
        <taxon>Pseudomonadales</taxon>
        <taxon>Pseudomonadaceae</taxon>
        <taxon>Pseudomonas</taxon>
    </lineage>
</organism>
<dbReference type="PANTHER" id="PTHR42804:SF1">
    <property type="entry name" value="ALDEHYDE DEHYDROGENASE-RELATED"/>
    <property type="match status" value="1"/>
</dbReference>
<keyword evidence="2" id="KW-0560">Oxidoreductase</keyword>
<dbReference type="OrthoDB" id="9812625at2"/>
<evidence type="ECO:0000313" key="4">
    <source>
        <dbReference type="EMBL" id="PYY72471.1"/>
    </source>
</evidence>
<proteinExistence type="inferred from homology"/>
<evidence type="ECO:0000313" key="5">
    <source>
        <dbReference type="Proteomes" id="UP000247437"/>
    </source>
</evidence>
<dbReference type="InterPro" id="IPR016163">
    <property type="entry name" value="Ald_DH_C"/>
</dbReference>
<dbReference type="Proteomes" id="UP000247437">
    <property type="component" value="Unassembled WGS sequence"/>
</dbReference>
<feature type="domain" description="Aldehyde dehydrogenase" evidence="3">
    <location>
        <begin position="22"/>
        <end position="471"/>
    </location>
</feature>
<name>A0A2W0F823_PSEJE</name>
<dbReference type="InterPro" id="IPR016162">
    <property type="entry name" value="Ald_DH_N"/>
</dbReference>
<evidence type="ECO:0000259" key="3">
    <source>
        <dbReference type="Pfam" id="PF00171"/>
    </source>
</evidence>
<protein>
    <submittedName>
        <fullName evidence="4">Aldehyde dehydrogenase family protein</fullName>
    </submittedName>
</protein>
<dbReference type="Gene3D" id="3.40.605.10">
    <property type="entry name" value="Aldehyde Dehydrogenase, Chain A, domain 1"/>
    <property type="match status" value="1"/>
</dbReference>
<dbReference type="PANTHER" id="PTHR42804">
    <property type="entry name" value="ALDEHYDE DEHYDROGENASE"/>
    <property type="match status" value="1"/>
</dbReference>
<dbReference type="Gene3D" id="3.40.309.10">
    <property type="entry name" value="Aldehyde Dehydrogenase, Chain A, domain 2"/>
    <property type="match status" value="1"/>
</dbReference>
<dbReference type="GO" id="GO:0016620">
    <property type="term" value="F:oxidoreductase activity, acting on the aldehyde or oxo group of donors, NAD or NADP as acceptor"/>
    <property type="evidence" value="ECO:0007669"/>
    <property type="project" value="InterPro"/>
</dbReference>
<accession>A0A2W0F823</accession>
<dbReference type="AlphaFoldDB" id="A0A2W0F823"/>
<sequence length="481" mass="52044">MRNLSSFYINGSWVKPLGGAGSSTFETISPVTEDVTGRIVLGSYYDVERAVNAAKTALESFSKTSRHERIELLKTIAEEYRNRQHDLSEAIAEEMGCPPWLAKEGQFILPEMHLKTAINILETYEFESLCGNALIRRQPVGVCGLITPWNWPLLQIMTKVAPALATGCTVVWKPSEYSSFSAQILAEVFDASGVPPGVFNMVFGDGGGVGQALSVHPDVDMLSITGSTKAGIEVARQAAFTIKKVHQELGGKGPSILLEDADFNKAVVSGVKYVMLNSGQNCTSPTRLLVPRQRLAEAETIAKETAEAMKVGPPETDALIGPVANKQQWERVQHMIKQGIDEGAELLLGGPGRPEGIERGYFVKPTIFSNVSNEMSIAREEIFGPVLTIIPYDSVEEAILIANDSPYGLAAYVHSARKDHAIQVANRIVAGQIYINGDMDLLDVVVPFGGRKMSGNGREFGAAGFEAFTESVAYLGYTSPS</sequence>
<dbReference type="RefSeq" id="WP_110656936.1">
    <property type="nucleotide sequence ID" value="NZ_PDLL01000004.1"/>
</dbReference>
<dbReference type="CDD" id="cd07138">
    <property type="entry name" value="ALDH_CddD_SSP0762"/>
    <property type="match status" value="1"/>
</dbReference>
<dbReference type="SUPFAM" id="SSF53720">
    <property type="entry name" value="ALDH-like"/>
    <property type="match status" value="1"/>
</dbReference>
<dbReference type="InterPro" id="IPR016161">
    <property type="entry name" value="Ald_DH/histidinol_DH"/>
</dbReference>
<comment type="caution">
    <text evidence="4">The sequence shown here is derived from an EMBL/GenBank/DDBJ whole genome shotgun (WGS) entry which is preliminary data.</text>
</comment>